<dbReference type="NCBIfam" id="TIGR02593">
    <property type="entry name" value="CRISPR_cas5"/>
    <property type="match status" value="1"/>
</dbReference>
<gene>
    <name evidence="2" type="ORF">EDC14_106114</name>
</gene>
<dbReference type="NCBIfam" id="TIGR02592">
    <property type="entry name" value="cas_Cas5h"/>
    <property type="match status" value="1"/>
</dbReference>
<protein>
    <submittedName>
        <fullName evidence="2">CRISPR-associated protein Cas5h</fullName>
    </submittedName>
</protein>
<dbReference type="InterPro" id="IPR013421">
    <property type="entry name" value="CRISPR-assoc_prot_Cas5_HALMA"/>
</dbReference>
<dbReference type="EMBL" id="SLUN01000061">
    <property type="protein sequence ID" value="TCL54668.1"/>
    <property type="molecule type" value="Genomic_DNA"/>
</dbReference>
<proteinExistence type="predicted"/>
<organism evidence="2 3">
    <name type="scientific">Hydrogenispora ethanolica</name>
    <dbReference type="NCBI Taxonomy" id="1082276"/>
    <lineage>
        <taxon>Bacteria</taxon>
        <taxon>Bacillati</taxon>
        <taxon>Bacillota</taxon>
        <taxon>Hydrogenispora</taxon>
    </lineage>
</organism>
<dbReference type="GO" id="GO:0051607">
    <property type="term" value="P:defense response to virus"/>
    <property type="evidence" value="ECO:0007669"/>
    <property type="project" value="UniProtKB-KW"/>
</dbReference>
<evidence type="ECO:0000256" key="1">
    <source>
        <dbReference type="ARBA" id="ARBA00023118"/>
    </source>
</evidence>
<dbReference type="Proteomes" id="UP000295008">
    <property type="component" value="Unassembled WGS sequence"/>
</dbReference>
<dbReference type="AlphaFoldDB" id="A0A4R1QLT6"/>
<reference evidence="2 3" key="1">
    <citation type="submission" date="2019-03" db="EMBL/GenBank/DDBJ databases">
        <title>Genomic Encyclopedia of Type Strains, Phase IV (KMG-IV): sequencing the most valuable type-strain genomes for metagenomic binning, comparative biology and taxonomic classification.</title>
        <authorList>
            <person name="Goeker M."/>
        </authorList>
    </citation>
    <scope>NUCLEOTIDE SEQUENCE [LARGE SCALE GENOMIC DNA]</scope>
    <source>
        <strain evidence="2 3">LX-B</strain>
    </source>
</reference>
<keyword evidence="3" id="KW-1185">Reference proteome</keyword>
<sequence>MKILVFDIWSDFGHFRKYYTTSSPLTFSFPPPPTVAGMLGAIIGSNKESYLRDFSLDNMRLGIQLINPVRKIRLGINLINTKDNYWKPVHKKKHAPRTPIRTEFLHNPAFRIYIHHQDDALFTKLANLVKRHYAHYTLSMGLSELLADFRWVGLYEGQLRPPNLDELVSVIPEKYFKGDNLILETERRYFKERIPVYMTPERIVESYDNVIWEAEGKPLRLGNRTKEQIIVLENGDKICYF</sequence>
<evidence type="ECO:0000313" key="2">
    <source>
        <dbReference type="EMBL" id="TCL54668.1"/>
    </source>
</evidence>
<keyword evidence="1" id="KW-0051">Antiviral defense</keyword>
<name>A0A4R1QLT6_HYDET</name>
<dbReference type="OrthoDB" id="1805474at2"/>
<dbReference type="Gene3D" id="3.30.70.2660">
    <property type="match status" value="1"/>
</dbReference>
<dbReference type="RefSeq" id="WP_132017992.1">
    <property type="nucleotide sequence ID" value="NZ_SLUN01000061.1"/>
</dbReference>
<evidence type="ECO:0000313" key="3">
    <source>
        <dbReference type="Proteomes" id="UP000295008"/>
    </source>
</evidence>
<dbReference type="InterPro" id="IPR021124">
    <property type="entry name" value="CRISPR-assoc_prot_Cas5"/>
</dbReference>
<dbReference type="GO" id="GO:0043571">
    <property type="term" value="P:maintenance of CRISPR repeat elements"/>
    <property type="evidence" value="ECO:0007669"/>
    <property type="project" value="InterPro"/>
</dbReference>
<accession>A0A4R1QLT6</accession>
<dbReference type="Pfam" id="PF09704">
    <property type="entry name" value="Cas_Cas5d"/>
    <property type="match status" value="1"/>
</dbReference>
<comment type="caution">
    <text evidence="2">The sequence shown here is derived from an EMBL/GenBank/DDBJ whole genome shotgun (WGS) entry which is preliminary data.</text>
</comment>
<dbReference type="InterPro" id="IPR013422">
    <property type="entry name" value="CRISPR-assoc_prot_Cas5_N"/>
</dbReference>